<dbReference type="Proteomes" id="UP000799754">
    <property type="component" value="Unassembled WGS sequence"/>
</dbReference>
<proteinExistence type="predicted"/>
<sequence length="441" mass="48662">MSVVSKSDDRMDYGIPKLSQEDKITTYPIDWTPPVDIHLDSLQNDACFTHQTRSGPLTTEERIQGAIHRLSAIKEAQPDKPDSLSSSSSASTAGEWSTPPTPTTSPSFPQQFSTTLPFYNPVPYTPPRVSQRGVGAQPRTTNPKLAKVRPSYRASALRSEVRYDSITQLDGTPESSAQDPSRAEDSTLNPEDDRITSDPTGSPSNFRHGPSGIIPHSALPTGYYPSLAVQACIRMPNRPTRSIRAAEEEYRFPPRATFIKEGIACSSSPCTAPNSRYNTPVDTPFVTPFATPPDSSANSRAPSLRNFRHNGRVWAEMEIDTDCDERSVDSLTTHVGGTRPTGAQVPRAHAHPGGTHNMSDIRTGIPFWNHVNAKKIAKETRDWEKRAGDAQLPSRSYSIDSETTKASPRKLRALIRMLEKIFWRLKIKSVSQTSPPPTDWS</sequence>
<evidence type="ECO:0000313" key="2">
    <source>
        <dbReference type="Proteomes" id="UP000799754"/>
    </source>
</evidence>
<comment type="caution">
    <text evidence="1">The sequence shown here is derived from an EMBL/GenBank/DDBJ whole genome shotgun (WGS) entry which is preliminary data.</text>
</comment>
<organism evidence="1 2">
    <name type="scientific">Macroventuria anomochaeta</name>
    <dbReference type="NCBI Taxonomy" id="301207"/>
    <lineage>
        <taxon>Eukaryota</taxon>
        <taxon>Fungi</taxon>
        <taxon>Dikarya</taxon>
        <taxon>Ascomycota</taxon>
        <taxon>Pezizomycotina</taxon>
        <taxon>Dothideomycetes</taxon>
        <taxon>Pleosporomycetidae</taxon>
        <taxon>Pleosporales</taxon>
        <taxon>Pleosporineae</taxon>
        <taxon>Didymellaceae</taxon>
        <taxon>Macroventuria</taxon>
    </lineage>
</organism>
<protein>
    <submittedName>
        <fullName evidence="1">Uncharacterized protein</fullName>
    </submittedName>
</protein>
<evidence type="ECO:0000313" key="1">
    <source>
        <dbReference type="EMBL" id="KAF2623874.1"/>
    </source>
</evidence>
<gene>
    <name evidence="1" type="ORF">BU25DRAFT_169767</name>
</gene>
<dbReference type="EMBL" id="MU006734">
    <property type="protein sequence ID" value="KAF2623874.1"/>
    <property type="molecule type" value="Genomic_DNA"/>
</dbReference>
<name>A0ACB6RSG9_9PLEO</name>
<accession>A0ACB6RSG9</accession>
<keyword evidence="2" id="KW-1185">Reference proteome</keyword>
<reference evidence="1" key="1">
    <citation type="journal article" date="2020" name="Stud. Mycol.">
        <title>101 Dothideomycetes genomes: a test case for predicting lifestyles and emergence of pathogens.</title>
        <authorList>
            <person name="Haridas S."/>
            <person name="Albert R."/>
            <person name="Binder M."/>
            <person name="Bloem J."/>
            <person name="Labutti K."/>
            <person name="Salamov A."/>
            <person name="Andreopoulos B."/>
            <person name="Baker S."/>
            <person name="Barry K."/>
            <person name="Bills G."/>
            <person name="Bluhm B."/>
            <person name="Cannon C."/>
            <person name="Castanera R."/>
            <person name="Culley D."/>
            <person name="Daum C."/>
            <person name="Ezra D."/>
            <person name="Gonzalez J."/>
            <person name="Henrissat B."/>
            <person name="Kuo A."/>
            <person name="Liang C."/>
            <person name="Lipzen A."/>
            <person name="Lutzoni F."/>
            <person name="Magnuson J."/>
            <person name="Mondo S."/>
            <person name="Nolan M."/>
            <person name="Ohm R."/>
            <person name="Pangilinan J."/>
            <person name="Park H.-J."/>
            <person name="Ramirez L."/>
            <person name="Alfaro M."/>
            <person name="Sun H."/>
            <person name="Tritt A."/>
            <person name="Yoshinaga Y."/>
            <person name="Zwiers L.-H."/>
            <person name="Turgeon B."/>
            <person name="Goodwin S."/>
            <person name="Spatafora J."/>
            <person name="Crous P."/>
            <person name="Grigoriev I."/>
        </authorList>
    </citation>
    <scope>NUCLEOTIDE SEQUENCE</scope>
    <source>
        <strain evidence="1">CBS 525.71</strain>
    </source>
</reference>